<dbReference type="AlphaFoldDB" id="A0AAD0SLB0"/>
<reference evidence="3 5" key="1">
    <citation type="submission" date="2017-09" db="EMBL/GenBank/DDBJ databases">
        <title>Genomics of the genus Arcobacter.</title>
        <authorList>
            <person name="Perez-Cataluna A."/>
            <person name="Figueras M.J."/>
            <person name="Salas-Masso N."/>
        </authorList>
    </citation>
    <scope>NUCLEOTIDE SEQUENCE [LARGE SCALE GENOMIC DNA]</scope>
    <source>
        <strain evidence="3 5">LMG 6621</strain>
    </source>
</reference>
<evidence type="ECO:0000313" key="3">
    <source>
        <dbReference type="EMBL" id="RXI25456.1"/>
    </source>
</evidence>
<proteinExistence type="predicted"/>
<reference evidence="2 4" key="2">
    <citation type="submission" date="2018-08" db="EMBL/GenBank/DDBJ databases">
        <title>Complete genome of the Arcobacter skirrowii type strain LMG 6621.</title>
        <authorList>
            <person name="Miller W.G."/>
            <person name="Yee E."/>
            <person name="Bono J.L."/>
        </authorList>
    </citation>
    <scope>NUCLEOTIDE SEQUENCE [LARGE SCALE GENOMIC DNA]</scope>
    <source>
        <strain evidence="2 4">CCUG 10374</strain>
    </source>
</reference>
<dbReference type="Proteomes" id="UP000290580">
    <property type="component" value="Unassembled WGS sequence"/>
</dbReference>
<organism evidence="2 4">
    <name type="scientific">Aliarcobacter skirrowii CCUG 10374</name>
    <dbReference type="NCBI Taxonomy" id="1032239"/>
    <lineage>
        <taxon>Bacteria</taxon>
        <taxon>Pseudomonadati</taxon>
        <taxon>Campylobacterota</taxon>
        <taxon>Epsilonproteobacteria</taxon>
        <taxon>Campylobacterales</taxon>
        <taxon>Arcobacteraceae</taxon>
        <taxon>Aliarcobacter</taxon>
    </lineage>
</organism>
<evidence type="ECO:0000313" key="2">
    <source>
        <dbReference type="EMBL" id="AXX84728.1"/>
    </source>
</evidence>
<accession>A0AAD0SLB0</accession>
<name>A0AAD0SLB0_9BACT</name>
<evidence type="ECO:0000256" key="1">
    <source>
        <dbReference type="SAM" id="MobiDB-lite"/>
    </source>
</evidence>
<dbReference type="EMBL" id="CP032099">
    <property type="protein sequence ID" value="AXX84728.1"/>
    <property type="molecule type" value="Genomic_DNA"/>
</dbReference>
<dbReference type="RefSeq" id="WP_066350280.1">
    <property type="nucleotide sequence ID" value="NZ_CP032099.1"/>
</dbReference>
<dbReference type="InterPro" id="IPR009091">
    <property type="entry name" value="RCC1/BLIP-II"/>
</dbReference>
<dbReference type="GeneID" id="61750664"/>
<dbReference type="Proteomes" id="UP000262029">
    <property type="component" value="Chromosome"/>
</dbReference>
<sequence>MFKYFVIISLLLSNLLASTTSESKINNVKILIAKEEYLALAINRYILEELKLPVKDGEFDIEDEKLIYLLGDKFKDFKNPFNDRNLQIEILPNQRVVVKSMVLDDVPYKQSENFVYNFYIDQNFRINTQAPISNKKEDLQKGTFIKYHSLQKKILEKIAKGERVQKVSSKCGSTGNFWQIEKNDLVYKYCDSNQNTINVYSSYPKYIEDNKQRDFIKGEIGDKIYTKDNYMGEFLFGIDGDGWSIVNRRNDRKNSDLCLEERILNYIPQAKDLVIRSNGGCMLANGDIFCWGDNSFKKAGIENYGQLDKNISADFINTPVMLKSDLENEANLDIVSKRWFNSPFRVKFEKMAMNSKMVCGISPIFESKATQKDDGSLEEDSCENIQNSSNQNSDDKIILNHAGNLYCNGDLPIGEYKITSENGAKSILRQNIEFAKYKNDNSQNNNAIFLKDIAMVEDAILVLSDDGKLYTIGKNTNGILGVASDDFNLYSNKSQIMPDKFFVSISATRDRRVFTALDDNDNLYIWGETLKEILKKPTLVSSSIRFSEDYILPQADTFVLRDNRGRFYYLNENNNINEISLNSGDERMTSATAYLNKNGSWQIAYINQNGELKTKDANSFATNCKNTDGTSCTGDDKTIFDDALDTLNKPSIDVGSKKYAWFKNISYFKPNIFSSQKENFQNSVLNGWSGAFHDGKIRVQDGLFWWNTRKDYVVEPFLGVFGKNHSTNNLRINTNGSQAISKEYLINDAKDKEITILIKIYELGSWDNEKFRIFINNNIAQEATFNNHSNSGKFITVEEKSNVNNDIKMRLKEHVFKINSKTDSNGRIKIGFGAIVDENWDNEGFGIADIQIIYDKEPSNPFICTITGARGLDQMYCWGDVARSLPIINTGAFDIDKIPSVNKLFINPRENLYDQMSFEKFDNSGNLFLKYPTYINSFDYSFKFK</sequence>
<gene>
    <name evidence="2" type="ORF">ASKIR_0911</name>
    <name evidence="3" type="ORF">CP959_08500</name>
</gene>
<dbReference type="SUPFAM" id="SSF50985">
    <property type="entry name" value="RCC1/BLIP-II"/>
    <property type="match status" value="1"/>
</dbReference>
<protein>
    <submittedName>
        <fullName evidence="2">Uncharacterized protein</fullName>
    </submittedName>
</protein>
<dbReference type="Gene3D" id="2.130.10.30">
    <property type="entry name" value="Regulator of chromosome condensation 1/beta-lactamase-inhibitor protein II"/>
    <property type="match status" value="1"/>
</dbReference>
<evidence type="ECO:0000313" key="5">
    <source>
        <dbReference type="Proteomes" id="UP000290580"/>
    </source>
</evidence>
<feature type="region of interest" description="Disordered" evidence="1">
    <location>
        <begin position="370"/>
        <end position="389"/>
    </location>
</feature>
<evidence type="ECO:0000313" key="4">
    <source>
        <dbReference type="Proteomes" id="UP000262029"/>
    </source>
</evidence>
<dbReference type="EMBL" id="NXIC01000005">
    <property type="protein sequence ID" value="RXI25456.1"/>
    <property type="molecule type" value="Genomic_DNA"/>
</dbReference>
<keyword evidence="5" id="KW-1185">Reference proteome</keyword>